<gene>
    <name evidence="2" type="ORF">POVCU2_0070690</name>
</gene>
<dbReference type="Proteomes" id="UP000078560">
    <property type="component" value="Unassembled WGS sequence"/>
</dbReference>
<name>A0A1A8WG03_PLAOA</name>
<dbReference type="InterPro" id="IPR008780">
    <property type="entry name" value="Plasmodium_Vir"/>
</dbReference>
<evidence type="ECO:0000313" key="2">
    <source>
        <dbReference type="EMBL" id="SBS91893.1"/>
    </source>
</evidence>
<sequence>MHLDPEHNKLLTQHTLENNEQLKGLYDNLNKECKPKESLEDSFLDLVNELSETNVRNFFEKWVCNYNKHYEGDGFIPANKDFKKSCRYLKYWFYDQIVANKLNSDKIHKIFDTWNTLDNIIIFPINDFHNTDSDLGDNSHNGFYSSYGLNHYPGLSIGPYVFPYPELDHHRELHVDGHHPYSYDNYTDSYSYPSPYELSAYDYYNGDNICSINVSTLEEIAIEKLLIDYAEYYNSKQVEMRINELFCKDPYKIHINKAVNLCNHKNRNRELEELEELEELDDCYKLEEKYYCDVLEEIMGKDELQNLSELQCNQENLHEAPSDQQREATNAARETPLGPSLPSEGEDNNLQAPKGSPHSGNSYVNTSVTVPTSLVGIIGIFFSLYKLTPLGTLLRKTFLKESTIQHNLGEETNRELCGNISDSYHVNMNNISNYVSYNPS</sequence>
<dbReference type="AlphaFoldDB" id="A0A1A8WG03"/>
<protein>
    <submittedName>
        <fullName evidence="2">PIR Superfamily Protein</fullName>
    </submittedName>
</protein>
<reference evidence="3" key="1">
    <citation type="submission" date="2016-05" db="EMBL/GenBank/DDBJ databases">
        <authorList>
            <person name="Naeem Raeece"/>
        </authorList>
    </citation>
    <scope>NUCLEOTIDE SEQUENCE [LARGE SCALE GENOMIC DNA]</scope>
</reference>
<dbReference type="Pfam" id="PF05795">
    <property type="entry name" value="Plasmodium_Vir"/>
    <property type="match status" value="1"/>
</dbReference>
<evidence type="ECO:0000256" key="1">
    <source>
        <dbReference type="SAM" id="MobiDB-lite"/>
    </source>
</evidence>
<feature type="region of interest" description="Disordered" evidence="1">
    <location>
        <begin position="317"/>
        <end position="361"/>
    </location>
</feature>
<accession>A0A1A8WG03</accession>
<dbReference type="EMBL" id="FLQU01001179">
    <property type="protein sequence ID" value="SBS91893.1"/>
    <property type="molecule type" value="Genomic_DNA"/>
</dbReference>
<organism evidence="2 3">
    <name type="scientific">Plasmodium ovale curtisi</name>
    <dbReference type="NCBI Taxonomy" id="864141"/>
    <lineage>
        <taxon>Eukaryota</taxon>
        <taxon>Sar</taxon>
        <taxon>Alveolata</taxon>
        <taxon>Apicomplexa</taxon>
        <taxon>Aconoidasida</taxon>
        <taxon>Haemosporida</taxon>
        <taxon>Plasmodiidae</taxon>
        <taxon>Plasmodium</taxon>
        <taxon>Plasmodium (Plasmodium)</taxon>
    </lineage>
</organism>
<evidence type="ECO:0000313" key="3">
    <source>
        <dbReference type="Proteomes" id="UP000078560"/>
    </source>
</evidence>
<feature type="compositionally biased region" description="Basic and acidic residues" evidence="1">
    <location>
        <begin position="317"/>
        <end position="326"/>
    </location>
</feature>
<proteinExistence type="predicted"/>